<gene>
    <name evidence="1" type="ORF">DERP_001911</name>
</gene>
<keyword evidence="2" id="KW-1185">Reference proteome</keyword>
<name>A0ABQ8JBX3_DERPT</name>
<evidence type="ECO:0000313" key="1">
    <source>
        <dbReference type="EMBL" id="KAH9420076.1"/>
    </source>
</evidence>
<reference evidence="1 2" key="1">
    <citation type="journal article" date="2018" name="J. Allergy Clin. Immunol.">
        <title>High-quality assembly of Dermatophagoides pteronyssinus genome and transcriptome reveals a wide range of novel allergens.</title>
        <authorList>
            <person name="Liu X.Y."/>
            <person name="Yang K.Y."/>
            <person name="Wang M.Q."/>
            <person name="Kwok J.S."/>
            <person name="Zeng X."/>
            <person name="Yang Z."/>
            <person name="Xiao X.J."/>
            <person name="Lau C.P."/>
            <person name="Li Y."/>
            <person name="Huang Z.M."/>
            <person name="Ba J.G."/>
            <person name="Yim A.K."/>
            <person name="Ouyang C.Y."/>
            <person name="Ngai S.M."/>
            <person name="Chan T.F."/>
            <person name="Leung E.L."/>
            <person name="Liu L."/>
            <person name="Liu Z.G."/>
            <person name="Tsui S.K."/>
        </authorList>
    </citation>
    <scope>NUCLEOTIDE SEQUENCE [LARGE SCALE GENOMIC DNA]</scope>
    <source>
        <strain evidence="1">Derp</strain>
    </source>
</reference>
<comment type="caution">
    <text evidence="1">The sequence shown here is derived from an EMBL/GenBank/DDBJ whole genome shotgun (WGS) entry which is preliminary data.</text>
</comment>
<organism evidence="1 2">
    <name type="scientific">Dermatophagoides pteronyssinus</name>
    <name type="common">European house dust mite</name>
    <dbReference type="NCBI Taxonomy" id="6956"/>
    <lineage>
        <taxon>Eukaryota</taxon>
        <taxon>Metazoa</taxon>
        <taxon>Ecdysozoa</taxon>
        <taxon>Arthropoda</taxon>
        <taxon>Chelicerata</taxon>
        <taxon>Arachnida</taxon>
        <taxon>Acari</taxon>
        <taxon>Acariformes</taxon>
        <taxon>Sarcoptiformes</taxon>
        <taxon>Astigmata</taxon>
        <taxon>Psoroptidia</taxon>
        <taxon>Analgoidea</taxon>
        <taxon>Pyroglyphidae</taxon>
        <taxon>Dermatophagoidinae</taxon>
        <taxon>Dermatophagoides</taxon>
    </lineage>
</organism>
<proteinExistence type="predicted"/>
<accession>A0ABQ8JBX3</accession>
<sequence length="61" mass="7381">MKTIYKKTQNIRRTSFTIIPFNKRRKKLRLADNSAIMKQKFDLPIDHIDEMDKQTNNKKTK</sequence>
<reference evidence="1 2" key="2">
    <citation type="journal article" date="2022" name="Mol. Biol. Evol.">
        <title>Comparative Genomics Reveals Insights into the Divergent Evolution of Astigmatic Mites and Household Pest Adaptations.</title>
        <authorList>
            <person name="Xiong Q."/>
            <person name="Wan A.T."/>
            <person name="Liu X."/>
            <person name="Fung C.S."/>
            <person name="Xiao X."/>
            <person name="Malainual N."/>
            <person name="Hou J."/>
            <person name="Wang L."/>
            <person name="Wang M."/>
            <person name="Yang K.Y."/>
            <person name="Cui Y."/>
            <person name="Leung E.L."/>
            <person name="Nong W."/>
            <person name="Shin S.K."/>
            <person name="Au S.W."/>
            <person name="Jeong K.Y."/>
            <person name="Chew F.T."/>
            <person name="Hui J.H."/>
            <person name="Leung T.F."/>
            <person name="Tungtrongchitr A."/>
            <person name="Zhong N."/>
            <person name="Liu Z."/>
            <person name="Tsui S.K."/>
        </authorList>
    </citation>
    <scope>NUCLEOTIDE SEQUENCE [LARGE SCALE GENOMIC DNA]</scope>
    <source>
        <strain evidence="1">Derp</strain>
    </source>
</reference>
<evidence type="ECO:0000313" key="2">
    <source>
        <dbReference type="Proteomes" id="UP000887458"/>
    </source>
</evidence>
<protein>
    <submittedName>
        <fullName evidence="1">Uncharacterized protein</fullName>
    </submittedName>
</protein>
<dbReference type="EMBL" id="NJHN03000054">
    <property type="protein sequence ID" value="KAH9420076.1"/>
    <property type="molecule type" value="Genomic_DNA"/>
</dbReference>
<dbReference type="Proteomes" id="UP000887458">
    <property type="component" value="Unassembled WGS sequence"/>
</dbReference>